<organism evidence="7">
    <name type="scientific">hydrothermal vent metagenome</name>
    <dbReference type="NCBI Taxonomy" id="652676"/>
    <lineage>
        <taxon>unclassified sequences</taxon>
        <taxon>metagenomes</taxon>
        <taxon>ecological metagenomes</taxon>
    </lineage>
</organism>
<evidence type="ECO:0000256" key="1">
    <source>
        <dbReference type="ARBA" id="ARBA00004173"/>
    </source>
</evidence>
<dbReference type="PANTHER" id="PTHR46203:SF1">
    <property type="entry name" value="MITOCHONDRIAL TRANSLATION RELEASE FACTOR IN RESCUE"/>
    <property type="match status" value="1"/>
</dbReference>
<dbReference type="InterPro" id="IPR045853">
    <property type="entry name" value="Pep_chain_release_fac_I_sf"/>
</dbReference>
<keyword evidence="4" id="KW-0496">Mitochondrion</keyword>
<sequence>MKWKEISCRKQKDLRQLMRRNKICERDLEEKFIRSSGPGGQNVNKVASCVVLIHLLSGFRVKCQKHRTQGLNRYEARVQLLQKIEKYKKLKALKIKELKEKEKRQKRKRPKFLKEKILEKKHQQSQKKELRRKIRTTDYEG</sequence>
<dbReference type="InterPro" id="IPR000352">
    <property type="entry name" value="Pep_chain_release_fac_I"/>
</dbReference>
<dbReference type="AlphaFoldDB" id="A0A3B0THW6"/>
<dbReference type="GO" id="GO:0005739">
    <property type="term" value="C:mitochondrion"/>
    <property type="evidence" value="ECO:0007669"/>
    <property type="project" value="UniProtKB-SubCell"/>
</dbReference>
<accession>A0A3B0THW6</accession>
<evidence type="ECO:0000313" key="7">
    <source>
        <dbReference type="EMBL" id="VAW11749.1"/>
    </source>
</evidence>
<dbReference type="Gene3D" id="3.30.160.20">
    <property type="match status" value="1"/>
</dbReference>
<feature type="region of interest" description="Disordered" evidence="5">
    <location>
        <begin position="100"/>
        <end position="141"/>
    </location>
</feature>
<comment type="similarity">
    <text evidence="2">Belongs to the prokaryotic/mitochondrial release factor family.</text>
</comment>
<feature type="domain" description="Prokaryotic-type class I peptide chain release factors" evidence="6">
    <location>
        <begin position="22"/>
        <end position="131"/>
    </location>
</feature>
<name>A0A3B0THW6_9ZZZZ</name>
<dbReference type="SUPFAM" id="SSF75620">
    <property type="entry name" value="Release factor"/>
    <property type="match status" value="1"/>
</dbReference>
<dbReference type="EMBL" id="UOEN01000043">
    <property type="protein sequence ID" value="VAW11749.1"/>
    <property type="molecule type" value="Genomic_DNA"/>
</dbReference>
<evidence type="ECO:0000256" key="4">
    <source>
        <dbReference type="ARBA" id="ARBA00023128"/>
    </source>
</evidence>
<keyword evidence="3" id="KW-0809">Transit peptide</keyword>
<gene>
    <name evidence="7" type="ORF">MNBD_BACTEROID05-115</name>
</gene>
<evidence type="ECO:0000256" key="5">
    <source>
        <dbReference type="SAM" id="MobiDB-lite"/>
    </source>
</evidence>
<evidence type="ECO:0000256" key="2">
    <source>
        <dbReference type="ARBA" id="ARBA00010835"/>
    </source>
</evidence>
<dbReference type="Pfam" id="PF00472">
    <property type="entry name" value="RF-1"/>
    <property type="match status" value="1"/>
</dbReference>
<reference evidence="7" key="1">
    <citation type="submission" date="2018-06" db="EMBL/GenBank/DDBJ databases">
        <authorList>
            <person name="Zhirakovskaya E."/>
        </authorList>
    </citation>
    <scope>NUCLEOTIDE SEQUENCE</scope>
</reference>
<feature type="compositionally biased region" description="Basic and acidic residues" evidence="5">
    <location>
        <begin position="112"/>
        <end position="128"/>
    </location>
</feature>
<dbReference type="GO" id="GO:0003747">
    <property type="term" value="F:translation release factor activity"/>
    <property type="evidence" value="ECO:0007669"/>
    <property type="project" value="InterPro"/>
</dbReference>
<evidence type="ECO:0000259" key="6">
    <source>
        <dbReference type="Pfam" id="PF00472"/>
    </source>
</evidence>
<proteinExistence type="inferred from homology"/>
<evidence type="ECO:0000256" key="3">
    <source>
        <dbReference type="ARBA" id="ARBA00022946"/>
    </source>
</evidence>
<comment type="subcellular location">
    <subcellularLocation>
        <location evidence="1">Mitochondrion</location>
    </subcellularLocation>
</comment>
<protein>
    <recommendedName>
        <fullName evidence="6">Prokaryotic-type class I peptide chain release factors domain-containing protein</fullName>
    </recommendedName>
</protein>
<dbReference type="PANTHER" id="PTHR46203">
    <property type="entry name" value="PROBABLE PEPTIDE CHAIN RELEASE FACTOR C12ORF65"/>
    <property type="match status" value="1"/>
</dbReference>
<dbReference type="InterPro" id="IPR052405">
    <property type="entry name" value="Mito_Transl_Release_Factor"/>
</dbReference>